<evidence type="ECO:0000256" key="7">
    <source>
        <dbReference type="SAM" id="Phobius"/>
    </source>
</evidence>
<evidence type="ECO:0000256" key="3">
    <source>
        <dbReference type="ARBA" id="ARBA00022475"/>
    </source>
</evidence>
<evidence type="ECO:0000313" key="8">
    <source>
        <dbReference type="EMBL" id="MDO6962585.1"/>
    </source>
</evidence>
<evidence type="ECO:0000256" key="6">
    <source>
        <dbReference type="ARBA" id="ARBA00023136"/>
    </source>
</evidence>
<evidence type="ECO:0000313" key="9">
    <source>
        <dbReference type="Proteomes" id="UP001174932"/>
    </source>
</evidence>
<proteinExistence type="inferred from homology"/>
<protein>
    <submittedName>
        <fullName evidence="8">Flagellar biosynthetic protein FliR</fullName>
    </submittedName>
</protein>
<name>A0ABT8YFX1_9HYPH</name>
<keyword evidence="8" id="KW-0282">Flagellum</keyword>
<reference evidence="8" key="2">
    <citation type="submission" date="2023-07" db="EMBL/GenBank/DDBJ databases">
        <authorList>
            <person name="Shen H."/>
        </authorList>
    </citation>
    <scope>NUCLEOTIDE SEQUENCE</scope>
    <source>
        <strain evidence="8">TNR-22</strain>
    </source>
</reference>
<feature type="transmembrane region" description="Helical" evidence="7">
    <location>
        <begin position="78"/>
        <end position="107"/>
    </location>
</feature>
<dbReference type="PANTHER" id="PTHR30065:SF8">
    <property type="entry name" value="FLAGELLAR BIOSYNTHETIC PROTEIN FLIR"/>
    <property type="match status" value="1"/>
</dbReference>
<keyword evidence="6 7" id="KW-0472">Membrane</keyword>
<evidence type="ECO:0000256" key="5">
    <source>
        <dbReference type="ARBA" id="ARBA00022989"/>
    </source>
</evidence>
<evidence type="ECO:0000256" key="1">
    <source>
        <dbReference type="ARBA" id="ARBA00004651"/>
    </source>
</evidence>
<dbReference type="PANTHER" id="PTHR30065">
    <property type="entry name" value="FLAGELLAR BIOSYNTHETIC PROTEIN FLIR"/>
    <property type="match status" value="1"/>
</dbReference>
<comment type="caution">
    <text evidence="8">The sequence shown here is derived from an EMBL/GenBank/DDBJ whole genome shotgun (WGS) entry which is preliminary data.</text>
</comment>
<keyword evidence="4 7" id="KW-0812">Transmembrane</keyword>
<organism evidence="8 9">
    <name type="scientific">Rhizobium alvei</name>
    <dbReference type="NCBI Taxonomy" id="1132659"/>
    <lineage>
        <taxon>Bacteria</taxon>
        <taxon>Pseudomonadati</taxon>
        <taxon>Pseudomonadota</taxon>
        <taxon>Alphaproteobacteria</taxon>
        <taxon>Hyphomicrobiales</taxon>
        <taxon>Rhizobiaceae</taxon>
        <taxon>Rhizobium/Agrobacterium group</taxon>
        <taxon>Rhizobium</taxon>
    </lineage>
</organism>
<comment type="similarity">
    <text evidence="2">Belongs to the FliR/MopE/SpaR family.</text>
</comment>
<keyword evidence="8" id="KW-0966">Cell projection</keyword>
<keyword evidence="3" id="KW-1003">Cell membrane</keyword>
<dbReference type="InterPro" id="IPR002010">
    <property type="entry name" value="T3SS_IM_R"/>
</dbReference>
<dbReference type="RefSeq" id="WP_304374469.1">
    <property type="nucleotide sequence ID" value="NZ_JAUOZU010000001.1"/>
</dbReference>
<gene>
    <name evidence="8" type="ORF">Q4481_01375</name>
</gene>
<feature type="transmembrane region" description="Helical" evidence="7">
    <location>
        <begin position="6"/>
        <end position="26"/>
    </location>
</feature>
<reference evidence="8" key="1">
    <citation type="journal article" date="2015" name="Int. J. Syst. Evol. Microbiol.">
        <title>Rhizobium alvei sp. nov., isolated from a freshwater river.</title>
        <authorList>
            <person name="Sheu S.Y."/>
            <person name="Huang H.W."/>
            <person name="Young C.C."/>
            <person name="Chen W.M."/>
        </authorList>
    </citation>
    <scope>NUCLEOTIDE SEQUENCE</scope>
    <source>
        <strain evidence="8">TNR-22</strain>
    </source>
</reference>
<dbReference type="Pfam" id="PF01311">
    <property type="entry name" value="Bac_export_1"/>
    <property type="match status" value="1"/>
</dbReference>
<evidence type="ECO:0000256" key="2">
    <source>
        <dbReference type="ARBA" id="ARBA00009772"/>
    </source>
</evidence>
<feature type="transmembrane region" description="Helical" evidence="7">
    <location>
        <begin position="226"/>
        <end position="249"/>
    </location>
</feature>
<accession>A0ABT8YFX1</accession>
<evidence type="ECO:0000256" key="4">
    <source>
        <dbReference type="ARBA" id="ARBA00022692"/>
    </source>
</evidence>
<keyword evidence="8" id="KW-0969">Cilium</keyword>
<sequence>MIEDPEGLVMAAFASFCRIGGCMMVMPGFSTARVPMMIRLILAVVISLAMLPGNWQSLYPQIQSGLSDYARLIGVETLVGVVLGLITRYFALGLQFLGTVVTMMIGLNTPPAGDVLEDQSEGQLTNLLSFAGLMVLFMLDFHHQLFIAIGDSYRALPPGIVFDPQKALVTLVDTLAATFTVMLRLASPFILFNVLFNVAIGFINKLAPIVPVYFISTPYMVLGGLFLFYLGIAALLSLFADAFGPIFGVR</sequence>
<feature type="transmembrane region" description="Helical" evidence="7">
    <location>
        <begin position="38"/>
        <end position="58"/>
    </location>
</feature>
<dbReference type="PRINTS" id="PR00953">
    <property type="entry name" value="TYPE3IMRPROT"/>
</dbReference>
<comment type="subcellular location">
    <subcellularLocation>
        <location evidence="1">Cell membrane</location>
        <topology evidence="1">Multi-pass membrane protein</topology>
    </subcellularLocation>
</comment>
<keyword evidence="5 7" id="KW-1133">Transmembrane helix</keyword>
<dbReference type="Proteomes" id="UP001174932">
    <property type="component" value="Unassembled WGS sequence"/>
</dbReference>
<keyword evidence="9" id="KW-1185">Reference proteome</keyword>
<dbReference type="EMBL" id="JAUOZU010000001">
    <property type="protein sequence ID" value="MDO6962585.1"/>
    <property type="molecule type" value="Genomic_DNA"/>
</dbReference>